<name>A0A1G9D569_9GAMM</name>
<feature type="compositionally biased region" description="Low complexity" evidence="1">
    <location>
        <begin position="70"/>
        <end position="91"/>
    </location>
</feature>
<proteinExistence type="predicted"/>
<dbReference type="RefSeq" id="WP_245682305.1">
    <property type="nucleotide sequence ID" value="NZ_FNES01000020.1"/>
</dbReference>
<keyword evidence="3" id="KW-1185">Reference proteome</keyword>
<dbReference type="EMBL" id="FNES01000020">
    <property type="protein sequence ID" value="SDK59021.1"/>
    <property type="molecule type" value="Genomic_DNA"/>
</dbReference>
<accession>A0A1G9D569</accession>
<evidence type="ECO:0000256" key="1">
    <source>
        <dbReference type="SAM" id="MobiDB-lite"/>
    </source>
</evidence>
<protein>
    <submittedName>
        <fullName evidence="2">Uncharacterized protein</fullName>
    </submittedName>
</protein>
<gene>
    <name evidence="2" type="ORF">SAMN04487954_12018</name>
</gene>
<dbReference type="AlphaFoldDB" id="A0A1G9D569"/>
<feature type="region of interest" description="Disordered" evidence="1">
    <location>
        <begin position="1"/>
        <end position="91"/>
    </location>
</feature>
<dbReference type="Proteomes" id="UP000198525">
    <property type="component" value="Unassembled WGS sequence"/>
</dbReference>
<sequence length="221" mass="23433">MGMDQAAGLRQWASGGESADEAADAACPRHVAEMLVELSDSDEAAALTAPQPEPASAATNEEQAADEKPAASSGSGRAARASTAGSRGASSSADTITLMVLGLPGTSERQARRVTELFEAWAAEGRDWVGDPGRWRVVPLEASSPHLPVLAAEQSRWALWVGSDEEAFRRSYRVLKQVAERGGPRRLLAVHPPDVGPKGLLDNLQRVAARYFGIELLVLAR</sequence>
<dbReference type="STRING" id="376427.SAMN04487954_12018"/>
<organism evidence="2 3">
    <name type="scientific">Billgrantia gudaonensis</name>
    <dbReference type="NCBI Taxonomy" id="376427"/>
    <lineage>
        <taxon>Bacteria</taxon>
        <taxon>Pseudomonadati</taxon>
        <taxon>Pseudomonadota</taxon>
        <taxon>Gammaproteobacteria</taxon>
        <taxon>Oceanospirillales</taxon>
        <taxon>Halomonadaceae</taxon>
        <taxon>Billgrantia</taxon>
    </lineage>
</organism>
<evidence type="ECO:0000313" key="2">
    <source>
        <dbReference type="EMBL" id="SDK59021.1"/>
    </source>
</evidence>
<evidence type="ECO:0000313" key="3">
    <source>
        <dbReference type="Proteomes" id="UP000198525"/>
    </source>
</evidence>
<reference evidence="2 3" key="1">
    <citation type="submission" date="2016-10" db="EMBL/GenBank/DDBJ databases">
        <authorList>
            <person name="de Groot N.N."/>
        </authorList>
    </citation>
    <scope>NUCLEOTIDE SEQUENCE [LARGE SCALE GENOMIC DNA]</scope>
    <source>
        <strain evidence="2 3">CGMCC 1.6133</strain>
    </source>
</reference>